<evidence type="ECO:0000313" key="2">
    <source>
        <dbReference type="Proteomes" id="UP000325375"/>
    </source>
</evidence>
<accession>A0A5E7B9D9</accession>
<organism evidence="1 2">
    <name type="scientific">Pseudomonas fluorescens</name>
    <dbReference type="NCBI Taxonomy" id="294"/>
    <lineage>
        <taxon>Bacteria</taxon>
        <taxon>Pseudomonadati</taxon>
        <taxon>Pseudomonadota</taxon>
        <taxon>Gammaproteobacteria</taxon>
        <taxon>Pseudomonadales</taxon>
        <taxon>Pseudomonadaceae</taxon>
        <taxon>Pseudomonas</taxon>
    </lineage>
</organism>
<dbReference type="AlphaFoldDB" id="A0A5E7B9D9"/>
<sequence>MRVEFRLDAIESNMANKADIALLASKDDFTGFVRASGKDVQDLAVTFQKSITDVQKSINEQTWKFVGLAGVLVGLAFTAAKVIN</sequence>
<dbReference type="Proteomes" id="UP000325375">
    <property type="component" value="Unassembled WGS sequence"/>
</dbReference>
<gene>
    <name evidence="1" type="ORF">PS718_01673</name>
</gene>
<reference evidence="1 2" key="1">
    <citation type="submission" date="2019-09" db="EMBL/GenBank/DDBJ databases">
        <authorList>
            <person name="Chandra G."/>
            <person name="Truman W A."/>
        </authorList>
    </citation>
    <scope>NUCLEOTIDE SEQUENCE [LARGE SCALE GENOMIC DNA]</scope>
    <source>
        <strain evidence="1">PS718</strain>
    </source>
</reference>
<dbReference type="EMBL" id="CABVHX010000005">
    <property type="protein sequence ID" value="VVN88286.1"/>
    <property type="molecule type" value="Genomic_DNA"/>
</dbReference>
<protein>
    <submittedName>
        <fullName evidence="1">Uncharacterized protein</fullName>
    </submittedName>
</protein>
<proteinExistence type="predicted"/>
<evidence type="ECO:0000313" key="1">
    <source>
        <dbReference type="EMBL" id="VVN88286.1"/>
    </source>
</evidence>
<name>A0A5E7B9D9_PSEFL</name>